<dbReference type="Gene3D" id="3.80.10.10">
    <property type="entry name" value="Ribonuclease Inhibitor"/>
    <property type="match status" value="1"/>
</dbReference>
<comment type="caution">
    <text evidence="7">The sequence shown here is derived from an EMBL/GenBank/DDBJ whole genome shotgun (WGS) entry which is preliminary data.</text>
</comment>
<evidence type="ECO:0000256" key="6">
    <source>
        <dbReference type="SAM" id="MobiDB-lite"/>
    </source>
</evidence>
<dbReference type="PANTHER" id="PTHR45973">
    <property type="entry name" value="PROTEIN PHOSPHATASE 1 REGULATORY SUBUNIT SDS22-RELATED"/>
    <property type="match status" value="1"/>
</dbReference>
<evidence type="ECO:0008006" key="9">
    <source>
        <dbReference type="Google" id="ProtNLM"/>
    </source>
</evidence>
<dbReference type="SMART" id="SM00365">
    <property type="entry name" value="LRR_SD22"/>
    <property type="match status" value="4"/>
</dbReference>
<evidence type="ECO:0000256" key="5">
    <source>
        <dbReference type="ARBA" id="ARBA00023273"/>
    </source>
</evidence>
<organism evidence="7 8">
    <name type="scientific">Tribonema minus</name>
    <dbReference type="NCBI Taxonomy" id="303371"/>
    <lineage>
        <taxon>Eukaryota</taxon>
        <taxon>Sar</taxon>
        <taxon>Stramenopiles</taxon>
        <taxon>Ochrophyta</taxon>
        <taxon>PX clade</taxon>
        <taxon>Xanthophyceae</taxon>
        <taxon>Tribonematales</taxon>
        <taxon>Tribonemataceae</taxon>
        <taxon>Tribonema</taxon>
    </lineage>
</organism>
<evidence type="ECO:0000256" key="2">
    <source>
        <dbReference type="ARBA" id="ARBA00022614"/>
    </source>
</evidence>
<evidence type="ECO:0000256" key="4">
    <source>
        <dbReference type="ARBA" id="ARBA00023069"/>
    </source>
</evidence>
<dbReference type="SUPFAM" id="SSF52075">
    <property type="entry name" value="Outer arm dynein light chain 1"/>
    <property type="match status" value="1"/>
</dbReference>
<gene>
    <name evidence="7" type="ORF">JKP88DRAFT_328841</name>
</gene>
<dbReference type="InterPro" id="IPR032675">
    <property type="entry name" value="LRR_dom_sf"/>
</dbReference>
<evidence type="ECO:0000256" key="3">
    <source>
        <dbReference type="ARBA" id="ARBA00022737"/>
    </source>
</evidence>
<sequence>MAFDPIADTTYAFNKLREREKARTEAAQRAKGGLPVMTPDAIRQAALEDNGYETPELNDRLYLHFKGYRRIENLEPYTAVKALWLGSNGLQKIENIGHMTQLRCLFLQQNLIQSVSGLDSLDNLVQLDLSNNRIATLSGLAQLPALHTLNVSKNALQDSQGIDHLQRCRALTNLDVTANTLAGAGILSVLQAIPCLVALSANGNPFIADTPHFRKTLITTMPALRYLDRPIFEGERVAATAWARGGAEAETAARADFQAAQRQRDRDQLSEFRTWQADQRRKKQEEIAARRAAGLPDVVEPSPEDVEVAQGEVSVE</sequence>
<dbReference type="OrthoDB" id="1904536at2759"/>
<keyword evidence="8" id="KW-1185">Reference proteome</keyword>
<dbReference type="Pfam" id="PF14580">
    <property type="entry name" value="LRR_9"/>
    <property type="match status" value="1"/>
</dbReference>
<keyword evidence="5" id="KW-0966">Cell projection</keyword>
<dbReference type="Proteomes" id="UP000664859">
    <property type="component" value="Unassembled WGS sequence"/>
</dbReference>
<evidence type="ECO:0000313" key="8">
    <source>
        <dbReference type="Proteomes" id="UP000664859"/>
    </source>
</evidence>
<dbReference type="InterPro" id="IPR001611">
    <property type="entry name" value="Leu-rich_rpt"/>
</dbReference>
<keyword evidence="2" id="KW-0433">Leucine-rich repeat</keyword>
<reference evidence="7" key="1">
    <citation type="submission" date="2021-02" db="EMBL/GenBank/DDBJ databases">
        <title>First Annotated Genome of the Yellow-green Alga Tribonema minus.</title>
        <authorList>
            <person name="Mahan K.M."/>
        </authorList>
    </citation>
    <scope>NUCLEOTIDE SEQUENCE</scope>
    <source>
        <strain evidence="7">UTEX B ZZ1240</strain>
    </source>
</reference>
<keyword evidence="3" id="KW-0677">Repeat</keyword>
<keyword evidence="4" id="KW-0969">Cilium</keyword>
<protein>
    <recommendedName>
        <fullName evidence="9">Dynein assembly factor 1, axonemal homolog</fullName>
    </recommendedName>
</protein>
<dbReference type="AlphaFoldDB" id="A0A836CBU5"/>
<dbReference type="PROSITE" id="PS51450">
    <property type="entry name" value="LRR"/>
    <property type="match status" value="2"/>
</dbReference>
<dbReference type="InterPro" id="IPR050576">
    <property type="entry name" value="Cilia_flagella_integrity"/>
</dbReference>
<proteinExistence type="predicted"/>
<evidence type="ECO:0000313" key="7">
    <source>
        <dbReference type="EMBL" id="KAG5178481.1"/>
    </source>
</evidence>
<dbReference type="PANTHER" id="PTHR45973:SF9">
    <property type="entry name" value="LEUCINE-RICH REPEAT-CONTAINING PROTEIN 46"/>
    <property type="match status" value="1"/>
</dbReference>
<evidence type="ECO:0000256" key="1">
    <source>
        <dbReference type="ARBA" id="ARBA00004138"/>
    </source>
</evidence>
<comment type="subcellular location">
    <subcellularLocation>
        <location evidence="1">Cell projection</location>
        <location evidence="1">Cilium</location>
    </subcellularLocation>
</comment>
<dbReference type="EMBL" id="JAFCMP010000514">
    <property type="protein sequence ID" value="KAG5178481.1"/>
    <property type="molecule type" value="Genomic_DNA"/>
</dbReference>
<name>A0A836CBU5_9STRA</name>
<accession>A0A836CBU5</accession>
<feature type="region of interest" description="Disordered" evidence="6">
    <location>
        <begin position="259"/>
        <end position="316"/>
    </location>
</feature>